<feature type="signal peptide" evidence="2">
    <location>
        <begin position="1"/>
        <end position="23"/>
    </location>
</feature>
<evidence type="ECO:0000256" key="2">
    <source>
        <dbReference type="SAM" id="SignalP"/>
    </source>
</evidence>
<evidence type="ECO:0000313" key="4">
    <source>
        <dbReference type="Proteomes" id="UP001283341"/>
    </source>
</evidence>
<reference evidence="3" key="2">
    <citation type="submission" date="2023-06" db="EMBL/GenBank/DDBJ databases">
        <authorList>
            <consortium name="Lawrence Berkeley National Laboratory"/>
            <person name="Haridas S."/>
            <person name="Hensen N."/>
            <person name="Bonometti L."/>
            <person name="Westerberg I."/>
            <person name="Brannstrom I.O."/>
            <person name="Guillou S."/>
            <person name="Cros-Aarteil S."/>
            <person name="Calhoun S."/>
            <person name="Kuo A."/>
            <person name="Mondo S."/>
            <person name="Pangilinan J."/>
            <person name="Riley R."/>
            <person name="Labutti K."/>
            <person name="Andreopoulos B."/>
            <person name="Lipzen A."/>
            <person name="Chen C."/>
            <person name="Yanf M."/>
            <person name="Daum C."/>
            <person name="Ng V."/>
            <person name="Clum A."/>
            <person name="Steindorff A."/>
            <person name="Ohm R."/>
            <person name="Martin F."/>
            <person name="Silar P."/>
            <person name="Natvig D."/>
            <person name="Lalanne C."/>
            <person name="Gautier V."/>
            <person name="Ament-Velasquez S.L."/>
            <person name="Kruys A."/>
            <person name="Hutchinson M.I."/>
            <person name="Powell A.J."/>
            <person name="Barry K."/>
            <person name="Miller A.N."/>
            <person name="Grigoriev I.V."/>
            <person name="Debuchy R."/>
            <person name="Gladieux P."/>
            <person name="Thoren M.H."/>
            <person name="Johannesson H."/>
        </authorList>
    </citation>
    <scope>NUCLEOTIDE SEQUENCE</scope>
    <source>
        <strain evidence="3">CBS 118394</strain>
    </source>
</reference>
<feature type="region of interest" description="Disordered" evidence="1">
    <location>
        <begin position="41"/>
        <end position="125"/>
    </location>
</feature>
<evidence type="ECO:0000313" key="3">
    <source>
        <dbReference type="EMBL" id="KAK3312007.1"/>
    </source>
</evidence>
<feature type="compositionally biased region" description="Gly residues" evidence="1">
    <location>
        <begin position="45"/>
        <end position="56"/>
    </location>
</feature>
<proteinExistence type="predicted"/>
<feature type="chain" id="PRO_5042018725" evidence="2">
    <location>
        <begin position="24"/>
        <end position="353"/>
    </location>
</feature>
<keyword evidence="2" id="KW-0732">Signal</keyword>
<accession>A0AAE0HSF2</accession>
<comment type="caution">
    <text evidence="3">The sequence shown here is derived from an EMBL/GenBank/DDBJ whole genome shotgun (WGS) entry which is preliminary data.</text>
</comment>
<organism evidence="3 4">
    <name type="scientific">Apodospora peruviana</name>
    <dbReference type="NCBI Taxonomy" id="516989"/>
    <lineage>
        <taxon>Eukaryota</taxon>
        <taxon>Fungi</taxon>
        <taxon>Dikarya</taxon>
        <taxon>Ascomycota</taxon>
        <taxon>Pezizomycotina</taxon>
        <taxon>Sordariomycetes</taxon>
        <taxon>Sordariomycetidae</taxon>
        <taxon>Sordariales</taxon>
        <taxon>Lasiosphaeriaceae</taxon>
        <taxon>Apodospora</taxon>
    </lineage>
</organism>
<dbReference type="AlphaFoldDB" id="A0AAE0HSF2"/>
<feature type="region of interest" description="Disordered" evidence="1">
    <location>
        <begin position="167"/>
        <end position="190"/>
    </location>
</feature>
<protein>
    <submittedName>
        <fullName evidence="3">Uncharacterized protein</fullName>
    </submittedName>
</protein>
<sequence>MKVNGPLLAIAITLFTETALVLGRTTDTRDLVAASNHGSLLIARGKGGSSGNGKSKGTGKDKGSGSGSSGQRSQVRSKMKKTSTQEDAVAELQGWKLRLSEQEPYTQPSSEIMGPWEHAPAGARPMFPQNDMFQFQIFPDANLATTAGTGLVHRYAVDTIGGTTHVSQETWLDPDPNNPDNERHNGPVTTTNKRSLIRNELAYEEMDPANVRQLGAKFITNRGGRQAFEMAYDAAGQPLSPNPNEWEASYLRVQRYMDDGVTPNPVWNAWDNDQPAPYGNPFSQGVRKLVEEYPEFESDVSGVYLAAESDGDNQVGQHYHAMHTLEPKGQLQKRLAAGGPYFLHERGLNVTFY</sequence>
<evidence type="ECO:0000256" key="1">
    <source>
        <dbReference type="SAM" id="MobiDB-lite"/>
    </source>
</evidence>
<gene>
    <name evidence="3" type="ORF">B0H66DRAFT_538952</name>
</gene>
<dbReference type="EMBL" id="JAUEDM010000010">
    <property type="protein sequence ID" value="KAK3312007.1"/>
    <property type="molecule type" value="Genomic_DNA"/>
</dbReference>
<dbReference type="Proteomes" id="UP001283341">
    <property type="component" value="Unassembled WGS sequence"/>
</dbReference>
<name>A0AAE0HSF2_9PEZI</name>
<keyword evidence="4" id="KW-1185">Reference proteome</keyword>
<reference evidence="3" key="1">
    <citation type="journal article" date="2023" name="Mol. Phylogenet. Evol.">
        <title>Genome-scale phylogeny and comparative genomics of the fungal order Sordariales.</title>
        <authorList>
            <person name="Hensen N."/>
            <person name="Bonometti L."/>
            <person name="Westerberg I."/>
            <person name="Brannstrom I.O."/>
            <person name="Guillou S."/>
            <person name="Cros-Aarteil S."/>
            <person name="Calhoun S."/>
            <person name="Haridas S."/>
            <person name="Kuo A."/>
            <person name="Mondo S."/>
            <person name="Pangilinan J."/>
            <person name="Riley R."/>
            <person name="LaButti K."/>
            <person name="Andreopoulos B."/>
            <person name="Lipzen A."/>
            <person name="Chen C."/>
            <person name="Yan M."/>
            <person name="Daum C."/>
            <person name="Ng V."/>
            <person name="Clum A."/>
            <person name="Steindorff A."/>
            <person name="Ohm R.A."/>
            <person name="Martin F."/>
            <person name="Silar P."/>
            <person name="Natvig D.O."/>
            <person name="Lalanne C."/>
            <person name="Gautier V."/>
            <person name="Ament-Velasquez S.L."/>
            <person name="Kruys A."/>
            <person name="Hutchinson M.I."/>
            <person name="Powell A.J."/>
            <person name="Barry K."/>
            <person name="Miller A.N."/>
            <person name="Grigoriev I.V."/>
            <person name="Debuchy R."/>
            <person name="Gladieux P."/>
            <person name="Hiltunen Thoren M."/>
            <person name="Johannesson H."/>
        </authorList>
    </citation>
    <scope>NUCLEOTIDE SEQUENCE</scope>
    <source>
        <strain evidence="3">CBS 118394</strain>
    </source>
</reference>